<dbReference type="PROSITE" id="PS00018">
    <property type="entry name" value="EF_HAND_1"/>
    <property type="match status" value="1"/>
</dbReference>
<evidence type="ECO:0000256" key="1">
    <source>
        <dbReference type="ARBA" id="ARBA00004611"/>
    </source>
</evidence>
<name>A0A4U5V410_COLLU</name>
<evidence type="ECO:0000256" key="2">
    <source>
        <dbReference type="ARBA" id="ARBA00022490"/>
    </source>
</evidence>
<evidence type="ECO:0000256" key="8">
    <source>
        <dbReference type="ARBA" id="ARBA00023212"/>
    </source>
</evidence>
<keyword evidence="9" id="KW-0966">Cell projection</keyword>
<evidence type="ECO:0000313" key="12">
    <source>
        <dbReference type="EMBL" id="TKS82547.1"/>
    </source>
</evidence>
<keyword evidence="6" id="KW-0282">Flagellum</keyword>
<dbReference type="PANTHER" id="PTHR12086:SF12">
    <property type="entry name" value="EF-HAND DOMAIN-CONTAINING FAMILY MEMBER B"/>
    <property type="match status" value="1"/>
</dbReference>
<feature type="compositionally biased region" description="Polar residues" evidence="10">
    <location>
        <begin position="1"/>
        <end position="11"/>
    </location>
</feature>
<evidence type="ECO:0000256" key="9">
    <source>
        <dbReference type="ARBA" id="ARBA00023273"/>
    </source>
</evidence>
<dbReference type="GO" id="GO:0005509">
    <property type="term" value="F:calcium ion binding"/>
    <property type="evidence" value="ECO:0007669"/>
    <property type="project" value="InterPro"/>
</dbReference>
<dbReference type="InterPro" id="IPR040193">
    <property type="entry name" value="EFHC1/EFHC2/EFHB"/>
</dbReference>
<evidence type="ECO:0000259" key="11">
    <source>
        <dbReference type="PROSITE" id="PS50222"/>
    </source>
</evidence>
<dbReference type="PROSITE" id="PS50222">
    <property type="entry name" value="EF_HAND_2"/>
    <property type="match status" value="2"/>
</dbReference>
<dbReference type="PANTHER" id="PTHR12086">
    <property type="entry name" value="EF-HAND DOMAIN C-TERMINAL CONTAINING PROTEIN"/>
    <property type="match status" value="1"/>
</dbReference>
<comment type="subcellular location">
    <subcellularLocation>
        <location evidence="1">Cytoplasm</location>
        <location evidence="1">Cytoskeleton</location>
        <location evidence="1">Flagellum axoneme</location>
    </subcellularLocation>
</comment>
<dbReference type="SUPFAM" id="SSF47473">
    <property type="entry name" value="EF-hand"/>
    <property type="match status" value="1"/>
</dbReference>
<feature type="compositionally biased region" description="Basic and acidic residues" evidence="10">
    <location>
        <begin position="28"/>
        <end position="42"/>
    </location>
</feature>
<dbReference type="InterPro" id="IPR057428">
    <property type="entry name" value="EFHB_EF-hand_C"/>
</dbReference>
<evidence type="ECO:0000256" key="5">
    <source>
        <dbReference type="ARBA" id="ARBA00022837"/>
    </source>
</evidence>
<keyword evidence="7" id="KW-0969">Cilium</keyword>
<feature type="domain" description="EF-hand" evidence="11">
    <location>
        <begin position="290"/>
        <end position="325"/>
    </location>
</feature>
<keyword evidence="3" id="KW-0479">Metal-binding</keyword>
<feature type="region of interest" description="Disordered" evidence="10">
    <location>
        <begin position="429"/>
        <end position="461"/>
    </location>
</feature>
<evidence type="ECO:0000313" key="13">
    <source>
        <dbReference type="Proteomes" id="UP000298787"/>
    </source>
</evidence>
<keyword evidence="8" id="KW-0206">Cytoskeleton</keyword>
<evidence type="ECO:0000256" key="7">
    <source>
        <dbReference type="ARBA" id="ARBA00023069"/>
    </source>
</evidence>
<sequence>MNMTDGNTQSVHVFDRSPDIPTAGKLKPKGDRAKTCLQEEPRAPTPPVIRKFRNRHQPEPGAVRVHNWRADDPDVASTLVHGISTKSSLTGGGALNPPQKTLFEEKLQELNEAVYASSKKAPLGRSHDQRHGLPACYDDDTTHGVKTVRGFDVRELLNPLKTAEQLEREAQDGHEAYIRSHNAYFVGERIDRKYDWSRYSKDSRFGILTPHRNDGRNLGKTLHWLGEPQKRGNNLKFPPGHTFGIVVSADEFGVGEVIHSTEPGQFVRGRDRQRSLVNAVQHHLKKVNFQNFPSLLQAFKHYDKKGKGMIDREDLQAVCRQFQLDVSGPVLDDLMDYCDADQDGLINFLEFANFLNWKDKMPIKSREQLLMTDGQLKERHTSTAPADVERKPPSESAQLPASQALIKPDDLEPVEPGSSLKTIRTLRRPKAAPHHFMTSSSLIGAASDRPSGSRAYGIPSVRSDLPAPRLRRVSDTTNYGDTSTAGDLLHPSVHTLRGVHEKHFFCPRTKKEIAEIFRNVGVNISEEVFEEAWRLASMKHPAGEVCVEAFRNVLMEIKVM</sequence>
<dbReference type="Gene3D" id="1.10.238.10">
    <property type="entry name" value="EF-hand"/>
    <property type="match status" value="1"/>
</dbReference>
<feature type="region of interest" description="Disordered" evidence="10">
    <location>
        <begin position="377"/>
        <end position="401"/>
    </location>
</feature>
<dbReference type="CDD" id="cd00051">
    <property type="entry name" value="EFh"/>
    <property type="match status" value="1"/>
</dbReference>
<reference evidence="12 13" key="1">
    <citation type="submission" date="2019-01" db="EMBL/GenBank/DDBJ databases">
        <title>Genome Assembly of Collichthys lucidus.</title>
        <authorList>
            <person name="Cai M."/>
            <person name="Xiao S."/>
        </authorList>
    </citation>
    <scope>NUCLEOTIDE SEQUENCE [LARGE SCALE GENOMIC DNA]</scope>
    <source>
        <strain evidence="12">JT15FE1705JMU</strain>
        <tissue evidence="12">Muscle</tissue>
    </source>
</reference>
<dbReference type="InterPro" id="IPR011992">
    <property type="entry name" value="EF-hand-dom_pair"/>
</dbReference>
<keyword evidence="2" id="KW-0963">Cytoplasm</keyword>
<keyword evidence="4" id="KW-0677">Repeat</keyword>
<gene>
    <name evidence="12" type="ORF">D9C73_016656</name>
</gene>
<dbReference type="Pfam" id="PF25325">
    <property type="entry name" value="EF-hand_EFHB_C"/>
    <property type="match status" value="1"/>
</dbReference>
<evidence type="ECO:0000256" key="4">
    <source>
        <dbReference type="ARBA" id="ARBA00022737"/>
    </source>
</evidence>
<evidence type="ECO:0000256" key="10">
    <source>
        <dbReference type="SAM" id="MobiDB-lite"/>
    </source>
</evidence>
<protein>
    <submittedName>
        <fullName evidence="12">EF-hand domain-containing family member B</fullName>
    </submittedName>
</protein>
<dbReference type="SMART" id="SM00054">
    <property type="entry name" value="EFh"/>
    <property type="match status" value="2"/>
</dbReference>
<keyword evidence="13" id="KW-1185">Reference proteome</keyword>
<dbReference type="Proteomes" id="UP000298787">
    <property type="component" value="Chromosome 14"/>
</dbReference>
<evidence type="ECO:0000256" key="6">
    <source>
        <dbReference type="ARBA" id="ARBA00022846"/>
    </source>
</evidence>
<dbReference type="AlphaFoldDB" id="A0A4U5V410"/>
<organism evidence="12 13">
    <name type="scientific">Collichthys lucidus</name>
    <name type="common">Big head croaker</name>
    <name type="synonym">Sciaena lucida</name>
    <dbReference type="NCBI Taxonomy" id="240159"/>
    <lineage>
        <taxon>Eukaryota</taxon>
        <taxon>Metazoa</taxon>
        <taxon>Chordata</taxon>
        <taxon>Craniata</taxon>
        <taxon>Vertebrata</taxon>
        <taxon>Euteleostomi</taxon>
        <taxon>Actinopterygii</taxon>
        <taxon>Neopterygii</taxon>
        <taxon>Teleostei</taxon>
        <taxon>Neoteleostei</taxon>
        <taxon>Acanthomorphata</taxon>
        <taxon>Eupercaria</taxon>
        <taxon>Sciaenidae</taxon>
        <taxon>Collichthys</taxon>
    </lineage>
</organism>
<keyword evidence="5" id="KW-0106">Calcium</keyword>
<dbReference type="InterPro" id="IPR018247">
    <property type="entry name" value="EF_Hand_1_Ca_BS"/>
</dbReference>
<dbReference type="InterPro" id="IPR002048">
    <property type="entry name" value="EF_hand_dom"/>
</dbReference>
<accession>A0A4U5V410</accession>
<evidence type="ECO:0000256" key="3">
    <source>
        <dbReference type="ARBA" id="ARBA00022723"/>
    </source>
</evidence>
<dbReference type="EMBL" id="CM014091">
    <property type="protein sequence ID" value="TKS82547.1"/>
    <property type="molecule type" value="Genomic_DNA"/>
</dbReference>
<dbReference type="STRING" id="240159.A0A4U5V410"/>
<proteinExistence type="predicted"/>
<dbReference type="Pfam" id="PF13499">
    <property type="entry name" value="EF-hand_7"/>
    <property type="match status" value="1"/>
</dbReference>
<feature type="domain" description="EF-hand" evidence="11">
    <location>
        <begin position="326"/>
        <end position="361"/>
    </location>
</feature>
<feature type="region of interest" description="Disordered" evidence="10">
    <location>
        <begin position="1"/>
        <end position="53"/>
    </location>
</feature>
<feature type="compositionally biased region" description="Basic and acidic residues" evidence="10">
    <location>
        <begin position="377"/>
        <end position="393"/>
    </location>
</feature>